<evidence type="ECO:0000259" key="1">
    <source>
        <dbReference type="PROSITE" id="PS50853"/>
    </source>
</evidence>
<dbReference type="CDD" id="cd00063">
    <property type="entry name" value="FN3"/>
    <property type="match status" value="2"/>
</dbReference>
<dbReference type="GeneID" id="18563638"/>
<reference evidence="2 3" key="1">
    <citation type="submission" date="2011-09" db="EMBL/GenBank/DDBJ databases">
        <authorList>
            <person name="Pope W.H."/>
            <person name="Pedulla M.L."/>
            <person name="Ford M.E."/>
            <person name="Peebles C.L."/>
            <person name="Hatfull G.H."/>
            <person name="Hendrix R.W."/>
        </authorList>
    </citation>
    <scope>NUCLEOTIDE SEQUENCE [LARGE SCALE GENOMIC DNA]</scope>
    <source>
        <strain evidence="2">G</strain>
    </source>
</reference>
<dbReference type="InterPro" id="IPR036116">
    <property type="entry name" value="FN3_sf"/>
</dbReference>
<name>G3MAG5_9CAUD</name>
<gene>
    <name evidence="2" type="primary">424</name>
    <name evidence="2" type="ORF">G_424</name>
</gene>
<dbReference type="InterPro" id="IPR003961">
    <property type="entry name" value="FN3_dom"/>
</dbReference>
<dbReference type="KEGG" id="vg:18563638"/>
<dbReference type="RefSeq" id="YP_009015727.1">
    <property type="nucleotide sequence ID" value="NC_023719.1"/>
</dbReference>
<protein>
    <submittedName>
        <fullName evidence="2">Gp424</fullName>
    </submittedName>
</protein>
<dbReference type="InterPro" id="IPR036278">
    <property type="entry name" value="Sialidase_sf"/>
</dbReference>
<dbReference type="SUPFAM" id="SSF49265">
    <property type="entry name" value="Fibronectin type III"/>
    <property type="match status" value="1"/>
</dbReference>
<organism evidence="2 3">
    <name type="scientific">Bacillus phage G</name>
    <dbReference type="NCBI Taxonomy" id="2884420"/>
    <lineage>
        <taxon>Viruses</taxon>
        <taxon>Duplodnaviria</taxon>
        <taxon>Heunggongvirae</taxon>
        <taxon>Uroviricota</taxon>
        <taxon>Caudoviricetes</taxon>
        <taxon>Donellivirus</taxon>
        <taxon>Donellivirus gee</taxon>
    </lineage>
</organism>
<dbReference type="Gene3D" id="2.60.40.10">
    <property type="entry name" value="Immunoglobulins"/>
    <property type="match status" value="3"/>
</dbReference>
<evidence type="ECO:0000313" key="3">
    <source>
        <dbReference type="Proteomes" id="UP000009273"/>
    </source>
</evidence>
<dbReference type="EMBL" id="JN638751">
    <property type="protein sequence ID" value="AEO93682.1"/>
    <property type="molecule type" value="Genomic_DNA"/>
</dbReference>
<keyword evidence="3" id="KW-1185">Reference proteome</keyword>
<dbReference type="PROSITE" id="PS50853">
    <property type="entry name" value="FN3"/>
    <property type="match status" value="1"/>
</dbReference>
<dbReference type="Proteomes" id="UP000009273">
    <property type="component" value="Segment"/>
</dbReference>
<dbReference type="SUPFAM" id="SSF50939">
    <property type="entry name" value="Sialidases"/>
    <property type="match status" value="1"/>
</dbReference>
<evidence type="ECO:0000313" key="2">
    <source>
        <dbReference type="EMBL" id="AEO93682.1"/>
    </source>
</evidence>
<dbReference type="InterPro" id="IPR013783">
    <property type="entry name" value="Ig-like_fold"/>
</dbReference>
<accession>G3MAG5</accession>
<proteinExistence type="predicted"/>
<feature type="domain" description="Fibronectin type-III" evidence="1">
    <location>
        <begin position="637"/>
        <end position="738"/>
    </location>
</feature>
<sequence>MVKYYYDKYASISTTKYVEPAWINMNATGSTVAFTLKPKSYSFNSTTGKFSLSTDTWGQAEETIQVGQTCYGYASGELYEYTAIQSASSGSVPISLYKKREIDTTTQTTYSKGALLQSNIVAEDGTYPVNGRHTDGYWYVRGSIANTAPTVPGVFVYPEGSLEVGDSKVVSWGASTDIDGNLSKYILEVSIDSGTWTQIGTPTTNTFNYTIPTAVNIKFRVKAQDNDGLESGYRESSVFTVQTLNSNMVIDKPYLVDGNGGRKLVLLENEALVLGLRDSTNNRVYCYKSVDKGLTWSKIFDRGIVSKDISLTTQGNFIHLLIAESTTVSYYKLNELGEVISSNLSIDTGQIAISNISLIINPANGYLHAVWASKDSTYSNSYNLRYANSTDGGSTWSSVEQITKINNTTYHFESPSIAIHQNEPLIVCQTKGFYLNGSVVGSGNSYGILLLSKNASLTTDTSSNINLPWKHKLIYGVDSYVQSNPSVVTSKEGVIHVTWTGADSAFPSIQNLRYNWSTDGGVTWKSQVTNKITNETTKNQLYPSITIDKTETARIVWQSENGVNQYTLRQLKMLNGQGELDKPANIKTVIGVSPATLYDPSLLGKFGDVPFTVFNKTSNDSKLLSVDCIGEYTINKAPTKPGAFTQPTETILEIGDSKIISWGASTDENGNLSNYVLEASINNGAWIQMGAPTTNTLTLTIPSVPSGASAKFRVKAVDTEGLTSEYTESSVFTVVVPTYYWSKYSVIEERPLIMSMYSYTPWDNETTLAISNYEGRLYSSYIVEDKKFKLVSLVSSIASLTVGTFVYLDAGNDRISSLYVAYNDGFNIAFSDTVYELVEGDLVYKKGDLLQSDIVGVYNAYTNNARNSDGFWYVRGASTKITTPGAFTQPTGTLEIGDSKIISWGVSSGVFSKYILEVSINNGNWTKIAEPTSNSYTYVIPTSVSLKFRVKAVGATNIESEYVESSIFTAQPPQYYYDKFASISNTQYVDNAPWEYLGPGRAWYSATYTSYGIDSNGKYYNSGTLWGGPVSSGSMSYITGGAGNNSTVTRYTALESTPNPVMEIAIDVHIKRASNITQTTTWSKGSLMQTGIIGSATSYPTNGRHTDGYWYVRGLRVSQSIAPPGIFNIASDKGKFLPNEVVNISFDSSSASNISIYEVDYRYNENSWIPLDYNNTLARTLTTTTDKSLKTLQFRVRVKDKNNVYSDYVYSDIFKIDHNTAPVITITSPTNDITLYENDFLNVVGTINDIDQDQNLIIYCQVNNQEKHIIFEKQSSTQAQFAKQLKFTNGKLHNEDIEISDALSEDLLHSIKIWVEDSEGGKSNIETRSFYVELNHIPLISINEIIPNGIIDSDKFIISGTTSDQDEDSIIKVTYKINNGIITEIYSGAGGNWQFEVSLVQLKVGENRITVEATDNYNAKSVKIIKLNKNEINKPILESIARYKIEPPKEVVKGVLLFIQRDEQLDIKVEISMNMLNEQENFIELNPENSAPMPNKIGIIEDTFHHEVLENKENIILKITALRQNVDDNYKIHLISGVVE</sequence>